<evidence type="ECO:0000313" key="2">
    <source>
        <dbReference type="Proteomes" id="UP000027219"/>
    </source>
</evidence>
<accession>A0A066UZR5</accession>
<sequence>MSKIKKKDAELATHLLEEYRTMTSIESFQLDVLQSLVKVLSANIKSLDDNDRAVLLNLAKQHIDVEMDFSQSVGFDDALPKLSEFKTAINLT</sequence>
<proteinExistence type="predicted"/>
<dbReference type="Proteomes" id="UP000027219">
    <property type="component" value="Unassembled WGS sequence"/>
</dbReference>
<reference evidence="1 2" key="1">
    <citation type="submission" date="2014-02" db="EMBL/GenBank/DDBJ databases">
        <title>Vibrio fortis Dalian14 Genome Sequencing.</title>
        <authorList>
            <person name="Wang Y."/>
            <person name="Song L."/>
            <person name="Liu G."/>
            <person name="Ding J."/>
        </authorList>
    </citation>
    <scope>NUCLEOTIDE SEQUENCE [LARGE SCALE GENOMIC DNA]</scope>
    <source>
        <strain evidence="1 2">Dalian14</strain>
    </source>
</reference>
<gene>
    <name evidence="1" type="ORF">VFDL14_00580</name>
</gene>
<dbReference type="AlphaFoldDB" id="A0A066UZR5"/>
<dbReference type="OrthoDB" id="5893060at2"/>
<dbReference type="EMBL" id="JFFR01000003">
    <property type="protein sequence ID" value="KDN29699.1"/>
    <property type="molecule type" value="Genomic_DNA"/>
</dbReference>
<keyword evidence="2" id="KW-1185">Reference proteome</keyword>
<evidence type="ECO:0000313" key="1">
    <source>
        <dbReference type="EMBL" id="KDN29699.1"/>
    </source>
</evidence>
<dbReference type="RefSeq" id="WP_032549781.1">
    <property type="nucleotide sequence ID" value="NZ_JFFR01000003.1"/>
</dbReference>
<protein>
    <submittedName>
        <fullName evidence="1">Uncharacterized protein</fullName>
    </submittedName>
</protein>
<organism evidence="1 2">
    <name type="scientific">Vibrio fortis</name>
    <dbReference type="NCBI Taxonomy" id="212667"/>
    <lineage>
        <taxon>Bacteria</taxon>
        <taxon>Pseudomonadati</taxon>
        <taxon>Pseudomonadota</taxon>
        <taxon>Gammaproteobacteria</taxon>
        <taxon>Vibrionales</taxon>
        <taxon>Vibrionaceae</taxon>
        <taxon>Vibrio</taxon>
    </lineage>
</organism>
<comment type="caution">
    <text evidence="1">The sequence shown here is derived from an EMBL/GenBank/DDBJ whole genome shotgun (WGS) entry which is preliminary data.</text>
</comment>
<name>A0A066UZR5_9VIBR</name>